<dbReference type="Proteomes" id="UP000564704">
    <property type="component" value="Unassembled WGS sequence"/>
</dbReference>
<dbReference type="OrthoDB" id="9793626at2"/>
<comment type="similarity">
    <text evidence="1 4">Belongs to the D-isomer specific 2-hydroxyacid dehydrogenase family.</text>
</comment>
<dbReference type="PANTHER" id="PTHR10996">
    <property type="entry name" value="2-HYDROXYACID DEHYDROGENASE-RELATED"/>
    <property type="match status" value="1"/>
</dbReference>
<dbReference type="PROSITE" id="PS00065">
    <property type="entry name" value="D_2_HYDROXYACID_DH_1"/>
    <property type="match status" value="1"/>
</dbReference>
<proteinExistence type="inferred from homology"/>
<dbReference type="GO" id="GO:0051287">
    <property type="term" value="F:NAD binding"/>
    <property type="evidence" value="ECO:0007669"/>
    <property type="project" value="InterPro"/>
</dbReference>
<accession>A0A844CVZ1</accession>
<evidence type="ECO:0000313" key="7">
    <source>
        <dbReference type="EMBL" id="MRU14840.1"/>
    </source>
</evidence>
<feature type="domain" description="D-isomer specific 2-hydroxyacid dehydrogenase catalytic" evidence="5">
    <location>
        <begin position="6"/>
        <end position="318"/>
    </location>
</feature>
<name>A0A844CVZ1_9RHOB</name>
<dbReference type="GO" id="GO:0016618">
    <property type="term" value="F:hydroxypyruvate reductase [NAD(P)H] activity"/>
    <property type="evidence" value="ECO:0007669"/>
    <property type="project" value="TreeGrafter"/>
</dbReference>
<sequence>MSRVYLTRPLPDAVLERARELFDEVEVREETAPLKIGQMRAALNLYDGVLPTLGDMFSAEVFDEAQNPRCKVLANFGVGYNHIDVDAATAAGVMVTNTPGAVTDATADIAMTLILMSARRAGEGERMVRAGEWSGWHPTQMLGLHATGKTVGIIGMGRIGQAIARRCHFGFGMDVVYFNRSAKEFDFPATRTASMAELAARADIVVVAVPGGAETHHLIGAPVFEAMKPTGHFINIARGDVVEETALIKALESGQIAAAGLDVYEHEPQVPEALISMENVTLLPHLGTAALEVREAMGFLAVENLRAALAGEAPPNLIEPE</sequence>
<dbReference type="GO" id="GO:0030267">
    <property type="term" value="F:glyoxylate reductase (NADPH) activity"/>
    <property type="evidence" value="ECO:0007669"/>
    <property type="project" value="TreeGrafter"/>
</dbReference>
<feature type="domain" description="D-isomer specific 2-hydroxyacid dehydrogenase NAD-binding" evidence="6">
    <location>
        <begin position="111"/>
        <end position="287"/>
    </location>
</feature>
<dbReference type="Pfam" id="PF00389">
    <property type="entry name" value="2-Hacid_dh"/>
    <property type="match status" value="1"/>
</dbReference>
<evidence type="ECO:0000256" key="2">
    <source>
        <dbReference type="ARBA" id="ARBA00023002"/>
    </source>
</evidence>
<dbReference type="PANTHER" id="PTHR10996:SF283">
    <property type="entry name" value="GLYOXYLATE_HYDROXYPYRUVATE REDUCTASE B"/>
    <property type="match status" value="1"/>
</dbReference>
<dbReference type="InterPro" id="IPR006139">
    <property type="entry name" value="D-isomer_2_OHA_DH_cat_dom"/>
</dbReference>
<dbReference type="Gene3D" id="3.40.50.720">
    <property type="entry name" value="NAD(P)-binding Rossmann-like Domain"/>
    <property type="match status" value="2"/>
</dbReference>
<dbReference type="AlphaFoldDB" id="A0A844CVZ1"/>
<gene>
    <name evidence="7" type="ORF">FDP25_05275</name>
</gene>
<dbReference type="InterPro" id="IPR029752">
    <property type="entry name" value="D-isomer_DH_CS1"/>
</dbReference>
<evidence type="ECO:0000256" key="3">
    <source>
        <dbReference type="ARBA" id="ARBA00023027"/>
    </source>
</evidence>
<protein>
    <submittedName>
        <fullName evidence="7">D-glycerate dehydrogenase</fullName>
    </submittedName>
</protein>
<keyword evidence="2 4" id="KW-0560">Oxidoreductase</keyword>
<evidence type="ECO:0000259" key="6">
    <source>
        <dbReference type="Pfam" id="PF02826"/>
    </source>
</evidence>
<comment type="caution">
    <text evidence="7">The sequence shown here is derived from an EMBL/GenBank/DDBJ whole genome shotgun (WGS) entry which is preliminary data.</text>
</comment>
<dbReference type="FunFam" id="3.40.50.720:FF:000203">
    <property type="entry name" value="D-3-phosphoglycerate dehydrogenase (SerA)"/>
    <property type="match status" value="1"/>
</dbReference>
<dbReference type="InterPro" id="IPR036291">
    <property type="entry name" value="NAD(P)-bd_dom_sf"/>
</dbReference>
<dbReference type="InterPro" id="IPR050223">
    <property type="entry name" value="D-isomer_2-hydroxyacid_DH"/>
</dbReference>
<dbReference type="Pfam" id="PF02826">
    <property type="entry name" value="2-Hacid_dh_C"/>
    <property type="match status" value="1"/>
</dbReference>
<dbReference type="RefSeq" id="WP_154149621.1">
    <property type="nucleotide sequence ID" value="NZ_SZWE01000001.1"/>
</dbReference>
<dbReference type="GO" id="GO:0005829">
    <property type="term" value="C:cytosol"/>
    <property type="evidence" value="ECO:0007669"/>
    <property type="project" value="TreeGrafter"/>
</dbReference>
<dbReference type="CDD" id="cd05301">
    <property type="entry name" value="GDH"/>
    <property type="match status" value="1"/>
</dbReference>
<evidence type="ECO:0000259" key="5">
    <source>
        <dbReference type="Pfam" id="PF00389"/>
    </source>
</evidence>
<dbReference type="SUPFAM" id="SSF51735">
    <property type="entry name" value="NAD(P)-binding Rossmann-fold domains"/>
    <property type="match status" value="1"/>
</dbReference>
<keyword evidence="3" id="KW-0520">NAD</keyword>
<reference evidence="7 8" key="1">
    <citation type="submission" date="2019-05" db="EMBL/GenBank/DDBJ databases">
        <title>Roseovarius bejariae sp. nov., a moderately halophylic bacterium isolated from a saline soil in Rambla Salada (Murcia).</title>
        <authorList>
            <person name="Castro D.J."/>
            <person name="Gomez-Altuve A."/>
            <person name="Reina J.C."/>
            <person name="Rodriguez M."/>
            <person name="Sampedro I."/>
            <person name="Llamas I."/>
            <person name="Martinez-Checa F."/>
        </authorList>
    </citation>
    <scope>NUCLEOTIDE SEQUENCE [LARGE SCALE GENOMIC DNA]</scope>
    <source>
        <strain evidence="7 8">A21</strain>
    </source>
</reference>
<keyword evidence="8" id="KW-1185">Reference proteome</keyword>
<dbReference type="SUPFAM" id="SSF52283">
    <property type="entry name" value="Formate/glycerate dehydrogenase catalytic domain-like"/>
    <property type="match status" value="1"/>
</dbReference>
<evidence type="ECO:0000256" key="4">
    <source>
        <dbReference type="RuleBase" id="RU003719"/>
    </source>
</evidence>
<dbReference type="InterPro" id="IPR006140">
    <property type="entry name" value="D-isomer_DH_NAD-bd"/>
</dbReference>
<evidence type="ECO:0000313" key="8">
    <source>
        <dbReference type="Proteomes" id="UP000564704"/>
    </source>
</evidence>
<evidence type="ECO:0000256" key="1">
    <source>
        <dbReference type="ARBA" id="ARBA00005854"/>
    </source>
</evidence>
<dbReference type="EMBL" id="SZWE01000001">
    <property type="protein sequence ID" value="MRU14840.1"/>
    <property type="molecule type" value="Genomic_DNA"/>
</dbReference>
<organism evidence="7 8">
    <name type="scientific">Roseovarius bejariae</name>
    <dbReference type="NCBI Taxonomy" id="2576383"/>
    <lineage>
        <taxon>Bacteria</taxon>
        <taxon>Pseudomonadati</taxon>
        <taxon>Pseudomonadota</taxon>
        <taxon>Alphaproteobacteria</taxon>
        <taxon>Rhodobacterales</taxon>
        <taxon>Roseobacteraceae</taxon>
        <taxon>Roseovarius</taxon>
    </lineage>
</organism>